<protein>
    <submittedName>
        <fullName evidence="2">Uncharacterized protein</fullName>
    </submittedName>
</protein>
<accession>A0A090MMT9</accession>
<dbReference type="AlphaFoldDB" id="A0A090MMT9"/>
<keyword evidence="3" id="KW-1185">Reference proteome</keyword>
<dbReference type="EMBL" id="CCAZ020000001">
    <property type="protein sequence ID" value="CEG06979.1"/>
    <property type="molecule type" value="Genomic_DNA"/>
</dbReference>
<gene>
    <name evidence="2" type="ORF">BN961_00360</name>
</gene>
<proteinExistence type="predicted"/>
<organism evidence="2 3">
    <name type="scientific">Afipia felis</name>
    <name type="common">Cat scratch disease bacillus</name>
    <dbReference type="NCBI Taxonomy" id="1035"/>
    <lineage>
        <taxon>Bacteria</taxon>
        <taxon>Pseudomonadati</taxon>
        <taxon>Pseudomonadota</taxon>
        <taxon>Alphaproteobacteria</taxon>
        <taxon>Hyphomicrobiales</taxon>
        <taxon>Nitrobacteraceae</taxon>
        <taxon>Afipia</taxon>
    </lineage>
</organism>
<comment type="caution">
    <text evidence="2">The sequence shown here is derived from an EMBL/GenBank/DDBJ whole genome shotgun (WGS) entry which is preliminary data.</text>
</comment>
<reference evidence="2 3" key="1">
    <citation type="journal article" date="2014" name="Genome Announc.">
        <title>Genome Sequence of Afipia felis Strain 76713, Isolated in Hospital Water Using an Amoeba Co-Culture Procedure.</title>
        <authorList>
            <person name="Benamar S."/>
            <person name="La Scola B."/>
            <person name="Croce O."/>
        </authorList>
    </citation>
    <scope>NUCLEOTIDE SEQUENCE [LARGE SCALE GENOMIC DNA]</scope>
    <source>
        <strain evidence="2 3">76713</strain>
    </source>
</reference>
<dbReference type="STRING" id="1035.BN961_00360"/>
<evidence type="ECO:0000313" key="2">
    <source>
        <dbReference type="EMBL" id="CEG06979.1"/>
    </source>
</evidence>
<dbReference type="Proteomes" id="UP000035762">
    <property type="component" value="Unassembled WGS sequence"/>
</dbReference>
<evidence type="ECO:0000313" key="3">
    <source>
        <dbReference type="Proteomes" id="UP000035762"/>
    </source>
</evidence>
<feature type="compositionally biased region" description="Basic and acidic residues" evidence="1">
    <location>
        <begin position="1"/>
        <end position="25"/>
    </location>
</feature>
<sequence>MDDKWPAVNKVDDSKQRQTEDDQQRAELGPRGVPGQPDPARMTPQQEKNMPDHAAGGHTA</sequence>
<evidence type="ECO:0000256" key="1">
    <source>
        <dbReference type="SAM" id="MobiDB-lite"/>
    </source>
</evidence>
<name>A0A090MMT9_AFIFE</name>
<dbReference type="OrthoDB" id="8247820at2"/>
<feature type="region of interest" description="Disordered" evidence="1">
    <location>
        <begin position="1"/>
        <end position="60"/>
    </location>
</feature>
<dbReference type="RefSeq" id="WP_048755603.1">
    <property type="nucleotide sequence ID" value="NZ_CCAZ020000001.1"/>
</dbReference>